<accession>I2GR59</accession>
<dbReference type="AlphaFoldDB" id="I2GR59"/>
<dbReference type="OrthoDB" id="962062at2"/>
<gene>
    <name evidence="1" type="ORF">BN8_05718</name>
</gene>
<protein>
    <submittedName>
        <fullName evidence="1">Uncharacterized protein</fullName>
    </submittedName>
</protein>
<organism evidence="1 2">
    <name type="scientific">Fibrisoma limi BUZ 3</name>
    <dbReference type="NCBI Taxonomy" id="1185876"/>
    <lineage>
        <taxon>Bacteria</taxon>
        <taxon>Pseudomonadati</taxon>
        <taxon>Bacteroidota</taxon>
        <taxon>Cytophagia</taxon>
        <taxon>Cytophagales</taxon>
        <taxon>Spirosomataceae</taxon>
        <taxon>Fibrisoma</taxon>
    </lineage>
</organism>
<comment type="caution">
    <text evidence="1">The sequence shown here is derived from an EMBL/GenBank/DDBJ whole genome shotgun (WGS) entry which is preliminary data.</text>
</comment>
<sequence length="87" mass="9269">MKKLLIAGMMVLAVCGEGYSMGHPRNIFAAHKRLKAKKAHTTASIKSSACRNQATVSAQHDTNLGTQIVSAISKSAVRLIYSTVVAQ</sequence>
<dbReference type="Proteomes" id="UP000009309">
    <property type="component" value="Unassembled WGS sequence"/>
</dbReference>
<evidence type="ECO:0000313" key="2">
    <source>
        <dbReference type="Proteomes" id="UP000009309"/>
    </source>
</evidence>
<evidence type="ECO:0000313" key="1">
    <source>
        <dbReference type="EMBL" id="CCH56387.1"/>
    </source>
</evidence>
<name>I2GR59_9BACT</name>
<dbReference type="RefSeq" id="WP_009284952.1">
    <property type="nucleotide sequence ID" value="NZ_CAIT01000009.1"/>
</dbReference>
<dbReference type="EMBL" id="CAIT01000009">
    <property type="protein sequence ID" value="CCH56387.1"/>
    <property type="molecule type" value="Genomic_DNA"/>
</dbReference>
<reference evidence="1 2" key="1">
    <citation type="journal article" date="2012" name="J. Bacteriol.">
        <title>Genome Sequence of the Filamentous Bacterium Fibrisoma limi BUZ 3T.</title>
        <authorList>
            <person name="Filippini M."/>
            <person name="Qi W."/>
            <person name="Jaenicke S."/>
            <person name="Goesmann A."/>
            <person name="Smits T.H."/>
            <person name="Bagheri H.C."/>
        </authorList>
    </citation>
    <scope>NUCLEOTIDE SEQUENCE [LARGE SCALE GENOMIC DNA]</scope>
    <source>
        <strain evidence="2">BUZ 3T</strain>
    </source>
</reference>
<proteinExistence type="predicted"/>
<keyword evidence="2" id="KW-1185">Reference proteome</keyword>